<dbReference type="GO" id="GO:0120147">
    <property type="term" value="F:formylglycine-generating oxidase activity"/>
    <property type="evidence" value="ECO:0007669"/>
    <property type="project" value="TreeGrafter"/>
</dbReference>
<protein>
    <submittedName>
        <fullName evidence="2">Sulfatase-modifying factor protein</fullName>
    </submittedName>
</protein>
<feature type="domain" description="Sulfatase-modifying factor enzyme-like" evidence="1">
    <location>
        <begin position="69"/>
        <end position="362"/>
    </location>
</feature>
<dbReference type="InterPro" id="IPR005532">
    <property type="entry name" value="SUMF_dom"/>
</dbReference>
<dbReference type="SUPFAM" id="SSF56436">
    <property type="entry name" value="C-type lectin-like"/>
    <property type="match status" value="1"/>
</dbReference>
<proteinExistence type="predicted"/>
<accession>A0A2K8Z1M2</accession>
<dbReference type="EMBL" id="CP025096">
    <property type="protein sequence ID" value="AUD03793.1"/>
    <property type="molecule type" value="Genomic_DNA"/>
</dbReference>
<dbReference type="PANTHER" id="PTHR23150:SF19">
    <property type="entry name" value="FORMYLGLYCINE-GENERATING ENZYME"/>
    <property type="match status" value="1"/>
</dbReference>
<dbReference type="Gene3D" id="3.90.1580.10">
    <property type="entry name" value="paralog of FGE (formylglycine-generating enzyme)"/>
    <property type="match status" value="1"/>
</dbReference>
<evidence type="ECO:0000313" key="2">
    <source>
        <dbReference type="EMBL" id="AUD03793.1"/>
    </source>
</evidence>
<evidence type="ECO:0000259" key="1">
    <source>
        <dbReference type="Pfam" id="PF03781"/>
    </source>
</evidence>
<dbReference type="InterPro" id="IPR016187">
    <property type="entry name" value="CTDL_fold"/>
</dbReference>
<reference evidence="2 3" key="1">
    <citation type="submission" date="2017-11" db="EMBL/GenBank/DDBJ databases">
        <title>Taxonomic description and genome sequences of Spirosoma HA7 sp. nov., isolated from pollen microhabitat of Corylus avellana.</title>
        <authorList>
            <person name="Ambika Manirajan B."/>
            <person name="Suarez C."/>
            <person name="Ratering S."/>
            <person name="Geissler-Plaum R."/>
            <person name="Cardinale M."/>
            <person name="Sylvia S."/>
        </authorList>
    </citation>
    <scope>NUCLEOTIDE SEQUENCE [LARGE SCALE GENOMIC DNA]</scope>
    <source>
        <strain evidence="2 3">HA7</strain>
    </source>
</reference>
<dbReference type="KEGG" id="spir:CWM47_19335"/>
<dbReference type="Pfam" id="PF03781">
    <property type="entry name" value="FGE-sulfatase"/>
    <property type="match status" value="1"/>
</dbReference>
<dbReference type="RefSeq" id="WP_100989860.1">
    <property type="nucleotide sequence ID" value="NZ_CP025096.1"/>
</dbReference>
<dbReference type="InterPro" id="IPR042095">
    <property type="entry name" value="SUMF_sf"/>
</dbReference>
<gene>
    <name evidence="2" type="ORF">CWM47_19335</name>
</gene>
<dbReference type="PROSITE" id="PS51257">
    <property type="entry name" value="PROKAR_LIPOPROTEIN"/>
    <property type="match status" value="1"/>
</dbReference>
<dbReference type="OrthoDB" id="1491336at2"/>
<organism evidence="2 3">
    <name type="scientific">Spirosoma pollinicola</name>
    <dbReference type="NCBI Taxonomy" id="2057025"/>
    <lineage>
        <taxon>Bacteria</taxon>
        <taxon>Pseudomonadati</taxon>
        <taxon>Bacteroidota</taxon>
        <taxon>Cytophagia</taxon>
        <taxon>Cytophagales</taxon>
        <taxon>Cytophagaceae</taxon>
        <taxon>Spirosoma</taxon>
    </lineage>
</organism>
<dbReference type="Proteomes" id="UP000232883">
    <property type="component" value="Chromosome"/>
</dbReference>
<name>A0A2K8Z1M2_9BACT</name>
<dbReference type="InterPro" id="IPR051043">
    <property type="entry name" value="Sulfatase_Mod_Factor_Kinase"/>
</dbReference>
<sequence length="364" mass="39642">MRGRYVLSLLLGSSLFCGLISCHSTSKSKEELAQASADSAAACIAKGMPSRSAAIRNAAAGVESVAGSTTGMVLIPGGTFLMGADAFVDSRPVHSVNVKGFWMDEHEVTNAEFAKFVTATGYKTIAERPLNPADYPGVAAEQLVPGSAVFTPTAQKVSLENPLRWWQYVKGASWQHPKGPASDLKGHENEPVIHVSYDDALAYAKWAGKRLPTEAEWEFAAQGGKGNHTYYWGDELKPSGKWIANIYQGSFPDHNTTEDGFVGVAPVKSFPANAYGLYDMDGNVWEWCQDYYRPDYYTKLVNNNPQGPSDSYDPDEPDAIKRVQRGGSFLCSDEYCIRYKAGSRGKGEVSSGSNNLGFRCVRDK</sequence>
<dbReference type="AlphaFoldDB" id="A0A2K8Z1M2"/>
<evidence type="ECO:0000313" key="3">
    <source>
        <dbReference type="Proteomes" id="UP000232883"/>
    </source>
</evidence>
<dbReference type="PANTHER" id="PTHR23150">
    <property type="entry name" value="SULFATASE MODIFYING FACTOR 1, 2"/>
    <property type="match status" value="1"/>
</dbReference>
<keyword evidence="3" id="KW-1185">Reference proteome</keyword>